<keyword evidence="2" id="KW-1185">Reference proteome</keyword>
<organism evidence="1 2">
    <name type="scientific">Knipowitschia caucasica</name>
    <name type="common">Caucasian dwarf goby</name>
    <name type="synonym">Pomatoschistus caucasicus</name>
    <dbReference type="NCBI Taxonomy" id="637954"/>
    <lineage>
        <taxon>Eukaryota</taxon>
        <taxon>Metazoa</taxon>
        <taxon>Chordata</taxon>
        <taxon>Craniata</taxon>
        <taxon>Vertebrata</taxon>
        <taxon>Euteleostomi</taxon>
        <taxon>Actinopterygii</taxon>
        <taxon>Neopterygii</taxon>
        <taxon>Teleostei</taxon>
        <taxon>Neoteleostei</taxon>
        <taxon>Acanthomorphata</taxon>
        <taxon>Gobiaria</taxon>
        <taxon>Gobiiformes</taxon>
        <taxon>Gobioidei</taxon>
        <taxon>Gobiidae</taxon>
        <taxon>Gobiinae</taxon>
        <taxon>Knipowitschia</taxon>
    </lineage>
</organism>
<gene>
    <name evidence="1" type="ORF">KC01_LOCUS35061</name>
</gene>
<dbReference type="AlphaFoldDB" id="A0AAV2M440"/>
<dbReference type="EMBL" id="OZ035828">
    <property type="protein sequence ID" value="CAL1608073.1"/>
    <property type="molecule type" value="Genomic_DNA"/>
</dbReference>
<evidence type="ECO:0000313" key="1">
    <source>
        <dbReference type="EMBL" id="CAL1608073.1"/>
    </source>
</evidence>
<accession>A0AAV2M440</accession>
<protein>
    <submittedName>
        <fullName evidence="1">Uncharacterized protein</fullName>
    </submittedName>
</protein>
<dbReference type="Proteomes" id="UP001497482">
    <property type="component" value="Chromosome 6"/>
</dbReference>
<reference evidence="1 2" key="1">
    <citation type="submission" date="2024-04" db="EMBL/GenBank/DDBJ databases">
        <authorList>
            <person name="Waldvogel A.-M."/>
            <person name="Schoenle A."/>
        </authorList>
    </citation>
    <scope>NUCLEOTIDE SEQUENCE [LARGE SCALE GENOMIC DNA]</scope>
</reference>
<evidence type="ECO:0000313" key="2">
    <source>
        <dbReference type="Proteomes" id="UP001497482"/>
    </source>
</evidence>
<sequence length="133" mass="14559">MEYRGKHHSTANQDAGIWMLATHLRSPVHTLLLLHGVFSVRAVSSAQGRAFDGATKGPSDGCEMRYSLTCHFHMASSSSTCRHLTSSLKGAPLQGPGVTPQSCRLVTEPKRRLTCFQEDSLTHELSQILKVGR</sequence>
<proteinExistence type="predicted"/>
<name>A0AAV2M440_KNICA</name>